<keyword evidence="1" id="KW-0732">Signal</keyword>
<organism evidence="2 3">
    <name type="scientific">Seminavis robusta</name>
    <dbReference type="NCBI Taxonomy" id="568900"/>
    <lineage>
        <taxon>Eukaryota</taxon>
        <taxon>Sar</taxon>
        <taxon>Stramenopiles</taxon>
        <taxon>Ochrophyta</taxon>
        <taxon>Bacillariophyta</taxon>
        <taxon>Bacillariophyceae</taxon>
        <taxon>Bacillariophycidae</taxon>
        <taxon>Naviculales</taxon>
        <taxon>Naviculaceae</taxon>
        <taxon>Seminavis</taxon>
    </lineage>
</organism>
<evidence type="ECO:0000313" key="3">
    <source>
        <dbReference type="Proteomes" id="UP001153069"/>
    </source>
</evidence>
<comment type="caution">
    <text evidence="2">The sequence shown here is derived from an EMBL/GenBank/DDBJ whole genome shotgun (WGS) entry which is preliminary data.</text>
</comment>
<feature type="signal peptide" evidence="1">
    <location>
        <begin position="1"/>
        <end position="30"/>
    </location>
</feature>
<evidence type="ECO:0000256" key="1">
    <source>
        <dbReference type="SAM" id="SignalP"/>
    </source>
</evidence>
<protein>
    <submittedName>
        <fullName evidence="2">Uncharacterized protein</fullName>
    </submittedName>
</protein>
<dbReference type="Proteomes" id="UP001153069">
    <property type="component" value="Unassembled WGS sequence"/>
</dbReference>
<sequence>MLTPIRTCSGSAAILYGLVLTLLCLSFGWAQEERLLQAAIDRKSGGATISVEQEPWLNIQPQGMAVQGWGHLRLIQRTVTPKMEHPLFGTYTQYRFVWQQPKEEEQNMETSYLVFEERDMIIFDQHFTKGWKNPGNTNNEIVAGFPAISTSLAKKDLGYLVWGGCFLWSALHGDWKDLKEKDFAGLFDGHVHGQPWVLHSSNKTLVWSSINSFFVSGFAYANATTARTGVGGAGVIQAGLRTSLDGIPQNHHYSSVLVAGGKGINATLMKWGDALLALGNKTRNHVYDDFILAHAGYFTDNGAYHYRGAHQPEYANMEEALLGVKNGFRQQGIPIRYIQWDDWWMESKGDLPGMLSWTPKKDVFPSGFTNWLDMPLSMYAPGYSGENIWIDQYKWKTVKTGHGDMSIPLDPKFYLDLFQNGTKIGMKLFEQDFLCSQGIGRTNLTRTDVDSGRMWLSQMNDAALAYNVTLQLCMPDSYHLLQSTTLQSVTNARATYDNTRNAPSILAMGPNSLLFHALGLFASRDNIWTSGPTVNQTGCGNSDFCYEPNAHLDNAVTVLSNGPYGIGDSVDHVNKTIVMYACRKDGWMLRPRWPLASMDFTYTDADAKTAKVWAAHDDFGQSYRWSYIIGVKLLHAVAITPKRLIQGAFESFPSQMVAWKVVPDGAPPTEVHLFSEDAPFFLPKSEPLNLPYDVTTPPHTHYAVAPVLSNNMVILGEVGKWASMSFGRFSLFHVKGTVEAMVIGSPGETFTIAYMLNVKDSVRTKVYQFPDSCSYVDQHRNRVCEAILQCAPDYGCIFVHAEADTDSFQKAH</sequence>
<dbReference type="AlphaFoldDB" id="A0A9N8E6T7"/>
<name>A0A9N8E6T7_9STRA</name>
<accession>A0A9N8E6T7</accession>
<dbReference type="EMBL" id="CAICTM010000573">
    <property type="protein sequence ID" value="CAB9513155.1"/>
    <property type="molecule type" value="Genomic_DNA"/>
</dbReference>
<dbReference type="OrthoDB" id="204216at2759"/>
<keyword evidence="3" id="KW-1185">Reference proteome</keyword>
<evidence type="ECO:0000313" key="2">
    <source>
        <dbReference type="EMBL" id="CAB9513155.1"/>
    </source>
</evidence>
<proteinExistence type="predicted"/>
<feature type="chain" id="PRO_5040232624" evidence="1">
    <location>
        <begin position="31"/>
        <end position="812"/>
    </location>
</feature>
<reference evidence="2" key="1">
    <citation type="submission" date="2020-06" db="EMBL/GenBank/DDBJ databases">
        <authorList>
            <consortium name="Plant Systems Biology data submission"/>
        </authorList>
    </citation>
    <scope>NUCLEOTIDE SEQUENCE</scope>
    <source>
        <strain evidence="2">D6</strain>
    </source>
</reference>
<gene>
    <name evidence="2" type="ORF">SEMRO_574_G169260.1</name>
</gene>